<protein>
    <submittedName>
        <fullName evidence="2">Uncharacterized protein</fullName>
    </submittedName>
</protein>
<proteinExistence type="predicted"/>
<feature type="compositionally biased region" description="Polar residues" evidence="1">
    <location>
        <begin position="137"/>
        <end position="149"/>
    </location>
</feature>
<dbReference type="Proteomes" id="UP000031036">
    <property type="component" value="Unassembled WGS sequence"/>
</dbReference>
<evidence type="ECO:0000313" key="3">
    <source>
        <dbReference type="Proteomes" id="UP000031036"/>
    </source>
</evidence>
<organism evidence="2 3">
    <name type="scientific">Toxocara canis</name>
    <name type="common">Canine roundworm</name>
    <dbReference type="NCBI Taxonomy" id="6265"/>
    <lineage>
        <taxon>Eukaryota</taxon>
        <taxon>Metazoa</taxon>
        <taxon>Ecdysozoa</taxon>
        <taxon>Nematoda</taxon>
        <taxon>Chromadorea</taxon>
        <taxon>Rhabditida</taxon>
        <taxon>Spirurina</taxon>
        <taxon>Ascaridomorpha</taxon>
        <taxon>Ascaridoidea</taxon>
        <taxon>Toxocaridae</taxon>
        <taxon>Toxocara</taxon>
    </lineage>
</organism>
<name>A0A0B2UN89_TOXCA</name>
<comment type="caution">
    <text evidence="2">The sequence shown here is derived from an EMBL/GenBank/DDBJ whole genome shotgun (WGS) entry which is preliminary data.</text>
</comment>
<feature type="region of interest" description="Disordered" evidence="1">
    <location>
        <begin position="137"/>
        <end position="159"/>
    </location>
</feature>
<dbReference type="EMBL" id="JPKZ01022848">
    <property type="protein sequence ID" value="KHN70818.1"/>
    <property type="molecule type" value="Genomic_DNA"/>
</dbReference>
<keyword evidence="3" id="KW-1185">Reference proteome</keyword>
<gene>
    <name evidence="2" type="ORF">Tcan_17341</name>
</gene>
<evidence type="ECO:0000313" key="2">
    <source>
        <dbReference type="EMBL" id="KHN70818.1"/>
    </source>
</evidence>
<dbReference type="AlphaFoldDB" id="A0A0B2UN89"/>
<sequence>MESAVQCAKNGYFAQPLNSNLIFSIGNKAQLLKLLFTAPPSLPTSRNTQQNKYISLKKLYCINHPSQRVDKNHSSDIYEAKRTPVRLHLKKYRNNDVLRKIGGLTCNNVAPGVVKTLAAQYRHRINKYRKKIKVESKSVTTSGAPTATEQVDLGGERRPSAQCATRDAALSGPALARRKQFVVLFRLRCSYFNKRQPVSSTVIISHNWFSTYYLCKCTMNTPGPEELSPATDDEGISFMGFSINDIQDLTPAYEPATSSVGACPVQDVCTFNASGSTKIELPNEISIPTRSRQIDICEVEEQQTSVEAPSNGMRASVAVVRASSYPTRVFHPYSRTTCAAGPQLFTAPAAPQQRFTAARPASCLATTPSTDSLDGRLAYRRFTDFGEPSLSRLNNGEAADIVSKFPSLSAFCNRNVQLRQTAVLNIVAISCAMPIVNVSLYVIEACLMVRFIIFIIKGYSPYSVKHHQL</sequence>
<evidence type="ECO:0000256" key="1">
    <source>
        <dbReference type="SAM" id="MobiDB-lite"/>
    </source>
</evidence>
<accession>A0A0B2UN89</accession>
<reference evidence="2 3" key="1">
    <citation type="submission" date="2014-11" db="EMBL/GenBank/DDBJ databases">
        <title>Genetic blueprint of the zoonotic pathogen Toxocara canis.</title>
        <authorList>
            <person name="Zhu X.-Q."/>
            <person name="Korhonen P.K."/>
            <person name="Cai H."/>
            <person name="Young N.D."/>
            <person name="Nejsum P."/>
            <person name="von Samson-Himmelstjerna G."/>
            <person name="Boag P.R."/>
            <person name="Tan P."/>
            <person name="Li Q."/>
            <person name="Min J."/>
            <person name="Yang Y."/>
            <person name="Wang X."/>
            <person name="Fang X."/>
            <person name="Hall R.S."/>
            <person name="Hofmann A."/>
            <person name="Sternberg P.W."/>
            <person name="Jex A.R."/>
            <person name="Gasser R.B."/>
        </authorList>
    </citation>
    <scope>NUCLEOTIDE SEQUENCE [LARGE SCALE GENOMIC DNA]</scope>
    <source>
        <strain evidence="2">PN_DK_2014</strain>
    </source>
</reference>